<comment type="caution">
    <text evidence="1">The sequence shown here is derived from an EMBL/GenBank/DDBJ whole genome shotgun (WGS) entry which is preliminary data.</text>
</comment>
<dbReference type="SUPFAM" id="SSF53738">
    <property type="entry name" value="Phosphoglucomutase, first 3 domains"/>
    <property type="match status" value="1"/>
</dbReference>
<keyword evidence="2" id="KW-1185">Reference proteome</keyword>
<organism evidence="1 2">
    <name type="scientific">Triparma retinervis</name>
    <dbReference type="NCBI Taxonomy" id="2557542"/>
    <lineage>
        <taxon>Eukaryota</taxon>
        <taxon>Sar</taxon>
        <taxon>Stramenopiles</taxon>
        <taxon>Ochrophyta</taxon>
        <taxon>Bolidophyceae</taxon>
        <taxon>Parmales</taxon>
        <taxon>Triparmaceae</taxon>
        <taxon>Triparma</taxon>
    </lineage>
</organism>
<dbReference type="AlphaFoldDB" id="A0A9W7FZ88"/>
<evidence type="ECO:0000313" key="2">
    <source>
        <dbReference type="Proteomes" id="UP001165082"/>
    </source>
</evidence>
<reference evidence="1" key="1">
    <citation type="submission" date="2022-07" db="EMBL/GenBank/DDBJ databases">
        <title>Genome analysis of Parmales, a sister group of diatoms, reveals the evolutionary specialization of diatoms from phago-mixotrophs to photoautotrophs.</title>
        <authorList>
            <person name="Ban H."/>
            <person name="Sato S."/>
            <person name="Yoshikawa S."/>
            <person name="Kazumasa Y."/>
            <person name="Nakamura Y."/>
            <person name="Ichinomiya M."/>
            <person name="Saitoh K."/>
            <person name="Sato N."/>
            <person name="Blanc-Mathieu R."/>
            <person name="Endo H."/>
            <person name="Kuwata A."/>
            <person name="Ogata H."/>
        </authorList>
    </citation>
    <scope>NUCLEOTIDE SEQUENCE</scope>
</reference>
<dbReference type="EMBL" id="BRXZ01008323">
    <property type="protein sequence ID" value="GMI24630.1"/>
    <property type="molecule type" value="Genomic_DNA"/>
</dbReference>
<sequence length="90" mass="9921">MELELDTTINSDQAHGKDGKTEGKALVIGWDNRYSSQYLVSVISLGWGGKVRRIGLCSTPVLHWCAEGGQRGYGRTVGKWCEEFGGAFRE</sequence>
<dbReference type="Proteomes" id="UP001165082">
    <property type="component" value="Unassembled WGS sequence"/>
</dbReference>
<evidence type="ECO:0000313" key="1">
    <source>
        <dbReference type="EMBL" id="GMI24630.1"/>
    </source>
</evidence>
<accession>A0A9W7FZ88</accession>
<dbReference type="InterPro" id="IPR016055">
    <property type="entry name" value="A-D-PHexomutase_a/b/a-I/II/III"/>
</dbReference>
<dbReference type="Gene3D" id="3.40.120.10">
    <property type="entry name" value="Alpha-D-Glucose-1,6-Bisphosphate, subunit A, domain 3"/>
    <property type="match status" value="1"/>
</dbReference>
<gene>
    <name evidence="1" type="ORF">TrRE_jg1924</name>
</gene>
<dbReference type="GO" id="GO:0016868">
    <property type="term" value="F:intramolecular phosphotransferase activity"/>
    <property type="evidence" value="ECO:0007669"/>
    <property type="project" value="InterPro"/>
</dbReference>
<dbReference type="GO" id="GO:0005975">
    <property type="term" value="P:carbohydrate metabolic process"/>
    <property type="evidence" value="ECO:0007669"/>
    <property type="project" value="InterPro"/>
</dbReference>
<name>A0A9W7FZ88_9STRA</name>
<feature type="non-terminal residue" evidence="1">
    <location>
        <position position="90"/>
    </location>
</feature>
<protein>
    <submittedName>
        <fullName evidence="1">Uncharacterized protein</fullName>
    </submittedName>
</protein>
<proteinExistence type="predicted"/>